<dbReference type="InterPro" id="IPR050469">
    <property type="entry name" value="Diguanylate_Cyclase"/>
</dbReference>
<gene>
    <name evidence="3" type="ORF">HF295_07690</name>
</gene>
<dbReference type="InterPro" id="IPR029787">
    <property type="entry name" value="Nucleotide_cyclase"/>
</dbReference>
<feature type="domain" description="GGDEF" evidence="2">
    <location>
        <begin position="376"/>
        <end position="498"/>
    </location>
</feature>
<proteinExistence type="predicted"/>
<dbReference type="Pfam" id="PF00990">
    <property type="entry name" value="GGDEF"/>
    <property type="match status" value="1"/>
</dbReference>
<organism evidence="3 4">
    <name type="scientific">Hujiaoplasma nucleasis</name>
    <dbReference type="NCBI Taxonomy" id="2725268"/>
    <lineage>
        <taxon>Bacteria</taxon>
        <taxon>Bacillati</taxon>
        <taxon>Mycoplasmatota</taxon>
        <taxon>Mollicutes</taxon>
        <taxon>Candidatus Izemoplasmatales</taxon>
        <taxon>Hujiaoplasmataceae</taxon>
        <taxon>Hujiaoplasma</taxon>
    </lineage>
</organism>
<sequence length="498" mass="58817">MSIELILINIYLFVSLIAIIYMIGYAIPKKQSPLIRQIGLLTFLTFIYVLGYLIELNALSLEVKRFWNGVQYLVIPIIPPVWLLIAMNFIGLKIKKIYKIFIFLIPMMTYVMRFTNQFHQLFYASTYLENTQIGILMSIEYGLFYYFQVVYILFCFVFANILYLLKYNKVDTNQKKRIKRISLSSLAPWLGVFLNIIFAKNYPLDYSVILFPIAILLIIFSLKDEHRISISPFARNLMFMSSSEGVIVVNRERMIIDFNDKAKEIFVNINELYLSDIRLLKKLLPAFPSEMKMNHRELMKVSNCTYQVYLRGVFGKENEILGYVYSFSDITENINLIEQLKSNEERIKELIYLDVLTGVHNRNYLDYYIKENKYLQCSYILMIDMNELKYTNDHFGHQKGDEIIISLVNLIMKKLNNKDELIRLSGDEFLIFTYIHSEEKLKTWIQSLKAEALSIQYLSFAIGYAKIEEGLDFSMMYKIAEDRMYQNKIEMKKSKEII</sequence>
<keyword evidence="1" id="KW-1133">Transmembrane helix</keyword>
<dbReference type="AlphaFoldDB" id="A0A7L6N660"/>
<dbReference type="InterPro" id="IPR000160">
    <property type="entry name" value="GGDEF_dom"/>
</dbReference>
<dbReference type="SUPFAM" id="SSF55073">
    <property type="entry name" value="Nucleotide cyclase"/>
    <property type="match status" value="1"/>
</dbReference>
<evidence type="ECO:0000313" key="3">
    <source>
        <dbReference type="EMBL" id="QLY40738.1"/>
    </source>
</evidence>
<feature type="transmembrane region" description="Helical" evidence="1">
    <location>
        <begin position="97"/>
        <end position="115"/>
    </location>
</feature>
<dbReference type="CDD" id="cd01949">
    <property type="entry name" value="GGDEF"/>
    <property type="match status" value="1"/>
</dbReference>
<feature type="transmembrane region" description="Helical" evidence="1">
    <location>
        <begin position="34"/>
        <end position="54"/>
    </location>
</feature>
<reference evidence="3 4" key="1">
    <citation type="submission" date="2020-04" db="EMBL/GenBank/DDBJ databases">
        <authorList>
            <person name="Zheng R.K."/>
            <person name="Sun C.M."/>
        </authorList>
    </citation>
    <scope>NUCLEOTIDE SEQUENCE [LARGE SCALE GENOMIC DNA]</scope>
    <source>
        <strain evidence="4">zrk29</strain>
    </source>
</reference>
<dbReference type="PANTHER" id="PTHR45138:SF9">
    <property type="entry name" value="DIGUANYLATE CYCLASE DGCM-RELATED"/>
    <property type="match status" value="1"/>
</dbReference>
<dbReference type="Proteomes" id="UP000512167">
    <property type="component" value="Chromosome"/>
</dbReference>
<keyword evidence="4" id="KW-1185">Reference proteome</keyword>
<feature type="transmembrane region" description="Helical" evidence="1">
    <location>
        <begin position="204"/>
        <end position="222"/>
    </location>
</feature>
<evidence type="ECO:0000259" key="2">
    <source>
        <dbReference type="PROSITE" id="PS50887"/>
    </source>
</evidence>
<dbReference type="GO" id="GO:0005886">
    <property type="term" value="C:plasma membrane"/>
    <property type="evidence" value="ECO:0007669"/>
    <property type="project" value="TreeGrafter"/>
</dbReference>
<dbReference type="Gene3D" id="3.30.70.270">
    <property type="match status" value="1"/>
</dbReference>
<feature type="transmembrane region" description="Helical" evidence="1">
    <location>
        <begin position="143"/>
        <end position="165"/>
    </location>
</feature>
<evidence type="ECO:0000313" key="4">
    <source>
        <dbReference type="Proteomes" id="UP000512167"/>
    </source>
</evidence>
<dbReference type="NCBIfam" id="TIGR00254">
    <property type="entry name" value="GGDEF"/>
    <property type="match status" value="1"/>
</dbReference>
<dbReference type="KEGG" id="tbk:HF295_07690"/>
<dbReference type="EMBL" id="CP051151">
    <property type="protein sequence ID" value="QLY40738.1"/>
    <property type="molecule type" value="Genomic_DNA"/>
</dbReference>
<dbReference type="RefSeq" id="WP_312031586.1">
    <property type="nucleotide sequence ID" value="NZ_CP051151.1"/>
</dbReference>
<dbReference type="PROSITE" id="PS50887">
    <property type="entry name" value="GGDEF"/>
    <property type="match status" value="1"/>
</dbReference>
<dbReference type="GO" id="GO:1902201">
    <property type="term" value="P:negative regulation of bacterial-type flagellum-dependent cell motility"/>
    <property type="evidence" value="ECO:0007669"/>
    <property type="project" value="TreeGrafter"/>
</dbReference>
<feature type="transmembrane region" description="Helical" evidence="1">
    <location>
        <begin position="177"/>
        <end position="198"/>
    </location>
</feature>
<keyword evidence="1" id="KW-0812">Transmembrane</keyword>
<feature type="transmembrane region" description="Helical" evidence="1">
    <location>
        <begin position="66"/>
        <end position="85"/>
    </location>
</feature>
<feature type="transmembrane region" description="Helical" evidence="1">
    <location>
        <begin position="6"/>
        <end position="27"/>
    </location>
</feature>
<dbReference type="InterPro" id="IPR031621">
    <property type="entry name" value="HisKA_7TM"/>
</dbReference>
<protein>
    <submittedName>
        <fullName evidence="3">Diguanylate cyclase</fullName>
    </submittedName>
</protein>
<name>A0A7L6N660_9MOLU</name>
<keyword evidence="1" id="KW-0472">Membrane</keyword>
<dbReference type="InterPro" id="IPR043128">
    <property type="entry name" value="Rev_trsase/Diguanyl_cyclase"/>
</dbReference>
<dbReference type="Gene3D" id="3.30.450.20">
    <property type="entry name" value="PAS domain"/>
    <property type="match status" value="1"/>
</dbReference>
<dbReference type="GO" id="GO:0043709">
    <property type="term" value="P:cell adhesion involved in single-species biofilm formation"/>
    <property type="evidence" value="ECO:0007669"/>
    <property type="project" value="TreeGrafter"/>
</dbReference>
<dbReference type="Pfam" id="PF16927">
    <property type="entry name" value="HisKA_7TM"/>
    <property type="match status" value="1"/>
</dbReference>
<evidence type="ECO:0000256" key="1">
    <source>
        <dbReference type="SAM" id="Phobius"/>
    </source>
</evidence>
<dbReference type="GO" id="GO:0052621">
    <property type="term" value="F:diguanylate cyclase activity"/>
    <property type="evidence" value="ECO:0007669"/>
    <property type="project" value="TreeGrafter"/>
</dbReference>
<dbReference type="SMART" id="SM00267">
    <property type="entry name" value="GGDEF"/>
    <property type="match status" value="1"/>
</dbReference>
<accession>A0A7L6N660</accession>
<dbReference type="PANTHER" id="PTHR45138">
    <property type="entry name" value="REGULATORY COMPONENTS OF SENSORY TRANSDUCTION SYSTEM"/>
    <property type="match status" value="1"/>
</dbReference>